<proteinExistence type="predicted"/>
<keyword evidence="3" id="KW-1185">Reference proteome</keyword>
<dbReference type="EMBL" id="JAMSHJ010000002">
    <property type="protein sequence ID" value="KAI5434936.1"/>
    <property type="molecule type" value="Genomic_DNA"/>
</dbReference>
<name>A0A9D4Y8G2_PEA</name>
<dbReference type="PANTHER" id="PTHR11142:SF9">
    <property type="entry name" value="TRNA PSEUDOURIDINE SYNTHASE-RELATED"/>
    <property type="match status" value="1"/>
</dbReference>
<dbReference type="InterPro" id="IPR001406">
    <property type="entry name" value="PsdUridine_synth_TruA"/>
</dbReference>
<comment type="caution">
    <text evidence="2">The sequence shown here is derived from an EMBL/GenBank/DDBJ whole genome shotgun (WGS) entry which is preliminary data.</text>
</comment>
<dbReference type="GO" id="GO:0005634">
    <property type="term" value="C:nucleus"/>
    <property type="evidence" value="ECO:0007669"/>
    <property type="project" value="TreeGrafter"/>
</dbReference>
<gene>
    <name evidence="2" type="ORF">KIW84_021672</name>
</gene>
<evidence type="ECO:0008006" key="4">
    <source>
        <dbReference type="Google" id="ProtNLM"/>
    </source>
</evidence>
<dbReference type="AlphaFoldDB" id="A0A9D4Y8G2"/>
<accession>A0A9D4Y8G2</accession>
<keyword evidence="1" id="KW-0413">Isomerase</keyword>
<dbReference type="Proteomes" id="UP001058974">
    <property type="component" value="Chromosome 2"/>
</dbReference>
<reference evidence="2 3" key="1">
    <citation type="journal article" date="2022" name="Nat. Genet.">
        <title>Improved pea reference genome and pan-genome highlight genomic features and evolutionary characteristics.</title>
        <authorList>
            <person name="Yang T."/>
            <person name="Liu R."/>
            <person name="Luo Y."/>
            <person name="Hu S."/>
            <person name="Wang D."/>
            <person name="Wang C."/>
            <person name="Pandey M.K."/>
            <person name="Ge S."/>
            <person name="Xu Q."/>
            <person name="Li N."/>
            <person name="Li G."/>
            <person name="Huang Y."/>
            <person name="Saxena R.K."/>
            <person name="Ji Y."/>
            <person name="Li M."/>
            <person name="Yan X."/>
            <person name="He Y."/>
            <person name="Liu Y."/>
            <person name="Wang X."/>
            <person name="Xiang C."/>
            <person name="Varshney R.K."/>
            <person name="Ding H."/>
            <person name="Gao S."/>
            <person name="Zong X."/>
        </authorList>
    </citation>
    <scope>NUCLEOTIDE SEQUENCE [LARGE SCALE GENOMIC DNA]</scope>
    <source>
        <strain evidence="2 3">cv. Zhongwan 6</strain>
    </source>
</reference>
<organism evidence="2 3">
    <name type="scientific">Pisum sativum</name>
    <name type="common">Garden pea</name>
    <name type="synonym">Lathyrus oleraceus</name>
    <dbReference type="NCBI Taxonomy" id="3888"/>
    <lineage>
        <taxon>Eukaryota</taxon>
        <taxon>Viridiplantae</taxon>
        <taxon>Streptophyta</taxon>
        <taxon>Embryophyta</taxon>
        <taxon>Tracheophyta</taxon>
        <taxon>Spermatophyta</taxon>
        <taxon>Magnoliopsida</taxon>
        <taxon>eudicotyledons</taxon>
        <taxon>Gunneridae</taxon>
        <taxon>Pentapetalae</taxon>
        <taxon>rosids</taxon>
        <taxon>fabids</taxon>
        <taxon>Fabales</taxon>
        <taxon>Fabaceae</taxon>
        <taxon>Papilionoideae</taxon>
        <taxon>50 kb inversion clade</taxon>
        <taxon>NPAAA clade</taxon>
        <taxon>Hologalegina</taxon>
        <taxon>IRL clade</taxon>
        <taxon>Fabeae</taxon>
        <taxon>Lathyrus</taxon>
    </lineage>
</organism>
<protein>
    <recommendedName>
        <fullName evidence="4">tRNA pseudouridine synthase</fullName>
    </recommendedName>
</protein>
<dbReference type="GO" id="GO:0003723">
    <property type="term" value="F:RNA binding"/>
    <property type="evidence" value="ECO:0007669"/>
    <property type="project" value="InterPro"/>
</dbReference>
<dbReference type="Gramene" id="Psat02G0167200-T3">
    <property type="protein sequence ID" value="KAI5434936.1"/>
    <property type="gene ID" value="KIW84_021672"/>
</dbReference>
<dbReference type="InterPro" id="IPR020094">
    <property type="entry name" value="TruA/RsuA/RluB/E/F_N"/>
</dbReference>
<dbReference type="GO" id="GO:0009982">
    <property type="term" value="F:pseudouridine synthase activity"/>
    <property type="evidence" value="ECO:0007669"/>
    <property type="project" value="InterPro"/>
</dbReference>
<dbReference type="GO" id="GO:1990481">
    <property type="term" value="P:mRNA pseudouridine synthesis"/>
    <property type="evidence" value="ECO:0007669"/>
    <property type="project" value="TreeGrafter"/>
</dbReference>
<dbReference type="SUPFAM" id="SSF55120">
    <property type="entry name" value="Pseudouridine synthase"/>
    <property type="match status" value="1"/>
</dbReference>
<sequence>MAGASSLRLALFPLLRKTPYTNTTFIHRNRNWECFRCCSSSPTPQSYSWQPFRKKKVVMRIAYVGTNYRGLQMQRDENTRSTVEKELETAIFKAGGIRDSNLGDLEKIGWSRSSRTDKGVIHDSFVFIYLGLCSVFGTYASRI</sequence>
<evidence type="ECO:0000256" key="1">
    <source>
        <dbReference type="ARBA" id="ARBA00023235"/>
    </source>
</evidence>
<evidence type="ECO:0000313" key="3">
    <source>
        <dbReference type="Proteomes" id="UP001058974"/>
    </source>
</evidence>
<dbReference type="PANTHER" id="PTHR11142">
    <property type="entry name" value="PSEUDOURIDYLATE SYNTHASE"/>
    <property type="match status" value="1"/>
</dbReference>
<dbReference type="Gene3D" id="3.30.70.580">
    <property type="entry name" value="Pseudouridine synthase I, catalytic domain, N-terminal subdomain"/>
    <property type="match status" value="1"/>
</dbReference>
<evidence type="ECO:0000313" key="2">
    <source>
        <dbReference type="EMBL" id="KAI5434936.1"/>
    </source>
</evidence>
<dbReference type="GO" id="GO:0031119">
    <property type="term" value="P:tRNA pseudouridine synthesis"/>
    <property type="evidence" value="ECO:0007669"/>
    <property type="project" value="TreeGrafter"/>
</dbReference>
<dbReference type="InterPro" id="IPR020103">
    <property type="entry name" value="PsdUridine_synth_cat_dom_sf"/>
</dbReference>